<name>A0A1V6PVA5_9EURO</name>
<gene>
    <name evidence="3" type="ORF">PENANT_c030G09906</name>
</gene>
<feature type="region of interest" description="Disordered" evidence="1">
    <location>
        <begin position="193"/>
        <end position="216"/>
    </location>
</feature>
<protein>
    <recommendedName>
        <fullName evidence="2">Bacteriophage T5 Orf172 DNA-binding domain-containing protein</fullName>
    </recommendedName>
</protein>
<feature type="region of interest" description="Disordered" evidence="1">
    <location>
        <begin position="1"/>
        <end position="49"/>
    </location>
</feature>
<feature type="domain" description="Bacteriophage T5 Orf172 DNA-binding" evidence="2">
    <location>
        <begin position="452"/>
        <end position="549"/>
    </location>
</feature>
<evidence type="ECO:0000256" key="1">
    <source>
        <dbReference type="SAM" id="MobiDB-lite"/>
    </source>
</evidence>
<keyword evidence="4" id="KW-1185">Reference proteome</keyword>
<feature type="compositionally biased region" description="Polar residues" evidence="1">
    <location>
        <begin position="35"/>
        <end position="49"/>
    </location>
</feature>
<feature type="compositionally biased region" description="Polar residues" evidence="1">
    <location>
        <begin position="200"/>
        <end position="212"/>
    </location>
</feature>
<feature type="compositionally biased region" description="Polar residues" evidence="1">
    <location>
        <begin position="8"/>
        <end position="24"/>
    </location>
</feature>
<dbReference type="InterPro" id="IPR053006">
    <property type="entry name" value="Meiosis_regulatory"/>
</dbReference>
<comment type="caution">
    <text evidence="3">The sequence shown here is derived from an EMBL/GenBank/DDBJ whole genome shotgun (WGS) entry which is preliminary data.</text>
</comment>
<evidence type="ECO:0000313" key="3">
    <source>
        <dbReference type="EMBL" id="OQD80974.1"/>
    </source>
</evidence>
<organism evidence="3 4">
    <name type="scientific">Penicillium antarcticum</name>
    <dbReference type="NCBI Taxonomy" id="416450"/>
    <lineage>
        <taxon>Eukaryota</taxon>
        <taxon>Fungi</taxon>
        <taxon>Dikarya</taxon>
        <taxon>Ascomycota</taxon>
        <taxon>Pezizomycotina</taxon>
        <taxon>Eurotiomycetes</taxon>
        <taxon>Eurotiomycetidae</taxon>
        <taxon>Eurotiales</taxon>
        <taxon>Aspergillaceae</taxon>
        <taxon>Penicillium</taxon>
    </lineage>
</organism>
<dbReference type="Pfam" id="PF10544">
    <property type="entry name" value="T5orf172"/>
    <property type="match status" value="1"/>
</dbReference>
<dbReference type="Proteomes" id="UP000191672">
    <property type="component" value="Unassembled WGS sequence"/>
</dbReference>
<proteinExistence type="predicted"/>
<dbReference type="AlphaFoldDB" id="A0A1V6PVA5"/>
<dbReference type="PANTHER" id="PTHR28094">
    <property type="entry name" value="MEIOTICALLY UP-REGULATED GENE 113 PROTEIN"/>
    <property type="match status" value="1"/>
</dbReference>
<accession>A0A1V6PVA5</accession>
<dbReference type="PANTHER" id="PTHR28094:SF1">
    <property type="entry name" value="MEIOTICALLY UP-REGULATED GENE 113 PROTEIN"/>
    <property type="match status" value="1"/>
</dbReference>
<dbReference type="STRING" id="416450.A0A1V6PVA5"/>
<evidence type="ECO:0000259" key="2">
    <source>
        <dbReference type="SMART" id="SM00974"/>
    </source>
</evidence>
<sequence>MPAPPSPTIHNVGSRPLSTSGSKKPNNHKIVFENQGRSPLQEASPSKLNTITSKQLKTKHTSLLATKPEDTSPDLISRRRNKAGVNALKIPPHPNILHVDISTSTIKRKQNEVFYHGEHVGGTNQMTIRTPSSPVDISLLSVFFRSSKTKRPRQTSSALWKLPTIGEVITEFSDPATLLLGPETAVYAVKQDPGSEKASRAQSTVTCDSEQPPTLAEKTGENLLDGYRINSSGNQAPFSSIEFESILSRWNSKDLGTAPKSLLKIMPLELFEHLGANSRKCPAWTLKGQRCKVFRALKPIPTQLQPLIALERGELLPAIQQLIGVAFCHSHRKVAFKEMQTWSEEFRELSKIKDYDSVFESANHRLWALVCWIRLLDRATLSQLTPSASLQPDLDKTVQNNSHPVNPIQVFKPYASEVLSRAISDELAKLLTKPLQKSDIKYQGSIYIFWQRGNFGHLKIGRSGNVSRRLSEWNKQCKKDMEVHFPTKNGDESTPDVQQVPHISRVEALVHLELMHQRKVEKRCPGCFKSHVEWFETPKDIAIGVVRKWSAWMVTRPYEKQMIDDEEQWILKSEERKKLDKLCRPGIDFPTASLPVVKKEGLSSSTLTLASVCEMRGEDVAA</sequence>
<evidence type="ECO:0000313" key="4">
    <source>
        <dbReference type="Proteomes" id="UP000191672"/>
    </source>
</evidence>
<dbReference type="SMART" id="SM00974">
    <property type="entry name" value="T5orf172"/>
    <property type="match status" value="1"/>
</dbReference>
<dbReference type="EMBL" id="MDYN01000030">
    <property type="protein sequence ID" value="OQD80974.1"/>
    <property type="molecule type" value="Genomic_DNA"/>
</dbReference>
<dbReference type="InterPro" id="IPR018306">
    <property type="entry name" value="Phage_T5_Orf172_DNA-bd"/>
</dbReference>
<reference evidence="4" key="1">
    <citation type="journal article" date="2017" name="Nat. Microbiol.">
        <title>Global analysis of biosynthetic gene clusters reveals vast potential of secondary metabolite production in Penicillium species.</title>
        <authorList>
            <person name="Nielsen J.C."/>
            <person name="Grijseels S."/>
            <person name="Prigent S."/>
            <person name="Ji B."/>
            <person name="Dainat J."/>
            <person name="Nielsen K.F."/>
            <person name="Frisvad J.C."/>
            <person name="Workman M."/>
            <person name="Nielsen J."/>
        </authorList>
    </citation>
    <scope>NUCLEOTIDE SEQUENCE [LARGE SCALE GENOMIC DNA]</scope>
    <source>
        <strain evidence="4">IBT 31811</strain>
    </source>
</reference>